<evidence type="ECO:0000256" key="1">
    <source>
        <dbReference type="SAM" id="MobiDB-lite"/>
    </source>
</evidence>
<dbReference type="RefSeq" id="WP_192912041.1">
    <property type="nucleotide sequence ID" value="NZ_CP062789.1"/>
</dbReference>
<protein>
    <submittedName>
        <fullName evidence="4">Thermonuclease family protein</fullName>
    </submittedName>
</protein>
<dbReference type="Gene3D" id="2.40.50.90">
    <property type="match status" value="1"/>
</dbReference>
<dbReference type="Proteomes" id="UP000593998">
    <property type="component" value="Chromosome"/>
</dbReference>
<gene>
    <name evidence="4" type="ORF">IGS73_07590</name>
</gene>
<dbReference type="AlphaFoldDB" id="A0A7L9J4N3"/>
<evidence type="ECO:0000256" key="2">
    <source>
        <dbReference type="SAM" id="SignalP"/>
    </source>
</evidence>
<evidence type="ECO:0000313" key="5">
    <source>
        <dbReference type="Proteomes" id="UP000593998"/>
    </source>
</evidence>
<evidence type="ECO:0000313" key="4">
    <source>
        <dbReference type="EMBL" id="QOK24212.1"/>
    </source>
</evidence>
<feature type="domain" description="TNase-like" evidence="3">
    <location>
        <begin position="34"/>
        <end position="169"/>
    </location>
</feature>
<name>A0A7L9J4N3_9MICO</name>
<dbReference type="PROSITE" id="PS50830">
    <property type="entry name" value="TNASE_3"/>
    <property type="match status" value="1"/>
</dbReference>
<dbReference type="SMART" id="SM00318">
    <property type="entry name" value="SNc"/>
    <property type="match status" value="1"/>
</dbReference>
<keyword evidence="2" id="KW-0732">Signal</keyword>
<feature type="signal peptide" evidence="2">
    <location>
        <begin position="1"/>
        <end position="18"/>
    </location>
</feature>
<dbReference type="Pfam" id="PF00565">
    <property type="entry name" value="SNase"/>
    <property type="match status" value="1"/>
</dbReference>
<feature type="chain" id="PRO_5038504817" evidence="2">
    <location>
        <begin position="19"/>
        <end position="172"/>
    </location>
</feature>
<proteinExistence type="predicted"/>
<reference evidence="4 5" key="1">
    <citation type="submission" date="2020-10" db="EMBL/GenBank/DDBJ databases">
        <title>Janibacter indicus TT2 genome sequence.</title>
        <authorList>
            <person name="Lee K."/>
            <person name="Ganzorig M."/>
        </authorList>
    </citation>
    <scope>NUCLEOTIDE SEQUENCE [LARGE SCALE GENOMIC DNA]</scope>
    <source>
        <strain evidence="4 5">TT2</strain>
    </source>
</reference>
<dbReference type="SUPFAM" id="SSF50199">
    <property type="entry name" value="Staphylococcal nuclease"/>
    <property type="match status" value="1"/>
</dbReference>
<accession>A0A7L9J4N3</accession>
<organism evidence="4 5">
    <name type="scientific">Janibacter indicus</name>
    <dbReference type="NCBI Taxonomy" id="857417"/>
    <lineage>
        <taxon>Bacteria</taxon>
        <taxon>Bacillati</taxon>
        <taxon>Actinomycetota</taxon>
        <taxon>Actinomycetes</taxon>
        <taxon>Micrococcales</taxon>
        <taxon>Intrasporangiaceae</taxon>
        <taxon>Janibacter</taxon>
    </lineage>
</organism>
<dbReference type="InterPro" id="IPR035437">
    <property type="entry name" value="SNase_OB-fold_sf"/>
</dbReference>
<dbReference type="InterPro" id="IPR016071">
    <property type="entry name" value="Staphylococal_nuclease_OB-fold"/>
</dbReference>
<dbReference type="EMBL" id="CP062789">
    <property type="protein sequence ID" value="QOK24212.1"/>
    <property type="molecule type" value="Genomic_DNA"/>
</dbReference>
<sequence>MNRLARTILLLLAGVGGAAGVGAGLHEDVAPPSPPPTAIVAAITDGDTIRVTDQDGHDLGRVRLARIDAPELARDGRPEECWAPQAATALAELAPVGAKVTLRPDPEQPDRDHYGRLIRTVERYDRDLGQQLLTAGFVRHSPTRSPTTDPMYREAERRARSTPTGLWAHCHA</sequence>
<evidence type="ECO:0000259" key="3">
    <source>
        <dbReference type="PROSITE" id="PS50830"/>
    </source>
</evidence>
<feature type="region of interest" description="Disordered" evidence="1">
    <location>
        <begin position="140"/>
        <end position="167"/>
    </location>
</feature>